<dbReference type="Pfam" id="PF01094">
    <property type="entry name" value="ANF_receptor"/>
    <property type="match status" value="1"/>
</dbReference>
<evidence type="ECO:0000256" key="5">
    <source>
        <dbReference type="SAM" id="MobiDB-lite"/>
    </source>
</evidence>
<evidence type="ECO:0000313" key="8">
    <source>
        <dbReference type="EMBL" id="EMS54937.1"/>
    </source>
</evidence>
<dbReference type="STRING" id="4572.M7Z4L9"/>
<dbReference type="InterPro" id="IPR001828">
    <property type="entry name" value="ANF_lig-bd_rcpt"/>
</dbReference>
<feature type="region of interest" description="Disordered" evidence="5">
    <location>
        <begin position="1"/>
        <end position="26"/>
    </location>
</feature>
<accession>M7Z4L9</accession>
<dbReference type="InterPro" id="IPR028082">
    <property type="entry name" value="Peripla_BP_I"/>
</dbReference>
<evidence type="ECO:0000256" key="3">
    <source>
        <dbReference type="ARBA" id="ARBA00022989"/>
    </source>
</evidence>
<protein>
    <recommendedName>
        <fullName evidence="7">Receptor ligand binding region domain-containing protein</fullName>
    </recommendedName>
</protein>
<organism evidence="8">
    <name type="scientific">Triticum urartu</name>
    <name type="common">Red wild einkorn</name>
    <name type="synonym">Crithodium urartu</name>
    <dbReference type="NCBI Taxonomy" id="4572"/>
    <lineage>
        <taxon>Eukaryota</taxon>
        <taxon>Viridiplantae</taxon>
        <taxon>Streptophyta</taxon>
        <taxon>Embryophyta</taxon>
        <taxon>Tracheophyta</taxon>
        <taxon>Spermatophyta</taxon>
        <taxon>Magnoliopsida</taxon>
        <taxon>Liliopsida</taxon>
        <taxon>Poales</taxon>
        <taxon>Poaceae</taxon>
        <taxon>BOP clade</taxon>
        <taxon>Pooideae</taxon>
        <taxon>Triticodae</taxon>
        <taxon>Triticeae</taxon>
        <taxon>Triticinae</taxon>
        <taxon>Triticum</taxon>
    </lineage>
</organism>
<comment type="subcellular location">
    <subcellularLocation>
        <location evidence="1">Membrane</location>
    </subcellularLocation>
</comment>
<keyword evidence="3 6" id="KW-1133">Transmembrane helix</keyword>
<dbReference type="eggNOG" id="KOG1052">
    <property type="taxonomic scope" value="Eukaryota"/>
</dbReference>
<gene>
    <name evidence="8" type="ORF">TRIUR3_19808</name>
</gene>
<evidence type="ECO:0000256" key="4">
    <source>
        <dbReference type="ARBA" id="ARBA00023136"/>
    </source>
</evidence>
<dbReference type="Gene3D" id="3.40.50.2300">
    <property type="match status" value="1"/>
</dbReference>
<proteinExistence type="predicted"/>
<dbReference type="InterPro" id="IPR015683">
    <property type="entry name" value="Ionotropic_Glu_rcpt"/>
</dbReference>
<evidence type="ECO:0000256" key="2">
    <source>
        <dbReference type="ARBA" id="ARBA00022692"/>
    </source>
</evidence>
<evidence type="ECO:0000256" key="6">
    <source>
        <dbReference type="SAM" id="Phobius"/>
    </source>
</evidence>
<reference evidence="8" key="1">
    <citation type="journal article" date="2013" name="Nature">
        <title>Draft genome of the wheat A-genome progenitor Triticum urartu.</title>
        <authorList>
            <person name="Ling H.Q."/>
            <person name="Zhao S."/>
            <person name="Liu D."/>
            <person name="Wang J."/>
            <person name="Sun H."/>
            <person name="Zhang C."/>
            <person name="Fan H."/>
            <person name="Li D."/>
            <person name="Dong L."/>
            <person name="Tao Y."/>
            <person name="Gao C."/>
            <person name="Wu H."/>
            <person name="Li Y."/>
            <person name="Cui Y."/>
            <person name="Guo X."/>
            <person name="Zheng S."/>
            <person name="Wang B."/>
            <person name="Yu K."/>
            <person name="Liang Q."/>
            <person name="Yang W."/>
            <person name="Lou X."/>
            <person name="Chen J."/>
            <person name="Feng M."/>
            <person name="Jian J."/>
            <person name="Zhang X."/>
            <person name="Luo G."/>
            <person name="Jiang Y."/>
            <person name="Liu J."/>
            <person name="Wang Z."/>
            <person name="Sha Y."/>
            <person name="Zhang B."/>
            <person name="Wu H."/>
            <person name="Tang D."/>
            <person name="Shen Q."/>
            <person name="Xue P."/>
            <person name="Zou S."/>
            <person name="Wang X."/>
            <person name="Liu X."/>
            <person name="Wang F."/>
            <person name="Yang Y."/>
            <person name="An X."/>
            <person name="Dong Z."/>
            <person name="Zhang K."/>
            <person name="Zhang X."/>
            <person name="Luo M.C."/>
            <person name="Dvorak J."/>
            <person name="Tong Y."/>
            <person name="Wang J."/>
            <person name="Yang H."/>
            <person name="Li Z."/>
            <person name="Wang D."/>
            <person name="Zhang A."/>
            <person name="Wang J."/>
        </authorList>
    </citation>
    <scope>NUCLEOTIDE SEQUENCE</scope>
</reference>
<keyword evidence="4 6" id="KW-0472">Membrane</keyword>
<keyword evidence="2 6" id="KW-0812">Transmembrane</keyword>
<name>M7Z4L9_TRIUA</name>
<evidence type="ECO:0000259" key="7">
    <source>
        <dbReference type="Pfam" id="PF01094"/>
    </source>
</evidence>
<feature type="domain" description="Receptor ligand binding region" evidence="7">
    <location>
        <begin position="104"/>
        <end position="150"/>
    </location>
</feature>
<dbReference type="EMBL" id="KD176761">
    <property type="protein sequence ID" value="EMS54937.1"/>
    <property type="molecule type" value="Genomic_DNA"/>
</dbReference>
<dbReference type="SUPFAM" id="SSF53822">
    <property type="entry name" value="Periplasmic binding protein-like I"/>
    <property type="match status" value="1"/>
</dbReference>
<feature type="compositionally biased region" description="Low complexity" evidence="5">
    <location>
        <begin position="1"/>
        <end position="15"/>
    </location>
</feature>
<feature type="transmembrane region" description="Helical" evidence="6">
    <location>
        <begin position="251"/>
        <end position="277"/>
    </location>
</feature>
<dbReference type="eggNOG" id="KOG2154">
    <property type="taxonomic scope" value="Eukaryota"/>
</dbReference>
<dbReference type="FunFam" id="3.40.190.10:FF:000039">
    <property type="entry name" value="Glutamate receptor"/>
    <property type="match status" value="1"/>
</dbReference>
<dbReference type="AlphaFoldDB" id="M7Z4L9"/>
<evidence type="ECO:0000256" key="1">
    <source>
        <dbReference type="ARBA" id="ARBA00004370"/>
    </source>
</evidence>
<dbReference type="GO" id="GO:0016020">
    <property type="term" value="C:membrane"/>
    <property type="evidence" value="ECO:0007669"/>
    <property type="project" value="UniProtKB-SubCell"/>
</dbReference>
<dbReference type="PANTHER" id="PTHR18966">
    <property type="entry name" value="IONOTROPIC GLUTAMATE RECEPTOR"/>
    <property type="match status" value="1"/>
</dbReference>
<sequence length="297" mass="31920">MAKSSSATATATASGTKKRKSKSGALTHEEVKALGLELLSSRAHLNHAPTLLALLSPTALLSIALEALISLQSFFEPLLPSIPSASAAAAAAGGARGDPRLVAPMQQFSEMRLLLERIQQVNFTGATGPVKFDTDGNLIRPAYDIVNIVGSGLRTVGYWSNYSGLSTSLPETLYMKPAKRVRGDQKLHTVIWPGETTAFPRDSPLAVDLSTSILELSENGDLQRIHDKWLANDVAGSMSQNNELESDRLQVYSFSGLFLICGVACLIALAIHAGILFHKVRPWPKEMSTATGRLRSR</sequence>